<keyword evidence="2" id="KW-0732">Signal</keyword>
<keyword evidence="4" id="KW-1185">Reference proteome</keyword>
<dbReference type="Proteomes" id="UP001320831">
    <property type="component" value="Unassembled WGS sequence"/>
</dbReference>
<protein>
    <submittedName>
        <fullName evidence="3">Tripartite tricarboxylate transporter substrate binding protein</fullName>
    </submittedName>
</protein>
<reference evidence="3 4" key="1">
    <citation type="submission" date="2022-09" db="EMBL/GenBank/DDBJ databases">
        <title>Chelativorans salina sp. nov., a novel slightly halophilic bacterium isolated from a saline lake sediment enrichment.</title>
        <authorList>
            <person name="Gao L."/>
            <person name="Fang B.-Z."/>
            <person name="Li W.-J."/>
        </authorList>
    </citation>
    <scope>NUCLEOTIDE SEQUENCE [LARGE SCALE GENOMIC DNA]</scope>
    <source>
        <strain evidence="3 4">EGI FJ00035</strain>
    </source>
</reference>
<dbReference type="RefSeq" id="WP_260906977.1">
    <property type="nucleotide sequence ID" value="NZ_JAOCZP010000011.1"/>
</dbReference>
<evidence type="ECO:0000256" key="1">
    <source>
        <dbReference type="ARBA" id="ARBA00006987"/>
    </source>
</evidence>
<dbReference type="InterPro" id="IPR005064">
    <property type="entry name" value="BUG"/>
</dbReference>
<comment type="similarity">
    <text evidence="1">Belongs to the UPF0065 (bug) family.</text>
</comment>
<evidence type="ECO:0000313" key="3">
    <source>
        <dbReference type="EMBL" id="MCT7378155.1"/>
    </source>
</evidence>
<dbReference type="Gene3D" id="3.40.190.150">
    <property type="entry name" value="Bordetella uptake gene, domain 1"/>
    <property type="match status" value="1"/>
</dbReference>
<dbReference type="Gene3D" id="3.40.190.10">
    <property type="entry name" value="Periplasmic binding protein-like II"/>
    <property type="match status" value="1"/>
</dbReference>
<evidence type="ECO:0000256" key="2">
    <source>
        <dbReference type="SAM" id="SignalP"/>
    </source>
</evidence>
<comment type="caution">
    <text evidence="3">The sequence shown here is derived from an EMBL/GenBank/DDBJ whole genome shotgun (WGS) entry which is preliminary data.</text>
</comment>
<dbReference type="Pfam" id="PF03401">
    <property type="entry name" value="TctC"/>
    <property type="match status" value="1"/>
</dbReference>
<dbReference type="PANTHER" id="PTHR42928">
    <property type="entry name" value="TRICARBOXYLATE-BINDING PROTEIN"/>
    <property type="match status" value="1"/>
</dbReference>
<evidence type="ECO:0000313" key="4">
    <source>
        <dbReference type="Proteomes" id="UP001320831"/>
    </source>
</evidence>
<gene>
    <name evidence="3" type="ORF">N5A92_24380</name>
</gene>
<sequence length="330" mass="36084">MKLSLKWLMPVVACLTLAGSAHAQFPQRNIENIYPWAPGATMAASQVIADAMGEELGVNVAVVSTPGAAGTKAFLTAMEKPADGYTIIDGYVAPLVLQPMFGNADWTYEDFTPLWSATSNSFAIVVRKDEERFTDFPSLVAYAKEQPGELRYSPGTTDTLPHMVVARVMQISDMVAQVVPYPEIDNAVKDLRGGVLDFMVINPGVYTTNKEDLKVLAVLSDLERSSQTYDGAPRVQDFGIELGMTGLAPMGWNWWLVRKETPEDVVAKLREAMGSALAREDVQQRLLDMGYVPLGYGPEQYEEIVGPVAADLQSGIDAITWEKETLASVR</sequence>
<name>A0ABT2LUE9_9HYPH</name>
<proteinExistence type="inferred from homology"/>
<feature type="signal peptide" evidence="2">
    <location>
        <begin position="1"/>
        <end position="23"/>
    </location>
</feature>
<dbReference type="InterPro" id="IPR042100">
    <property type="entry name" value="Bug_dom1"/>
</dbReference>
<feature type="chain" id="PRO_5046664765" evidence="2">
    <location>
        <begin position="24"/>
        <end position="330"/>
    </location>
</feature>
<dbReference type="CDD" id="cd07012">
    <property type="entry name" value="PBP2_Bug_TTT"/>
    <property type="match status" value="1"/>
</dbReference>
<dbReference type="EMBL" id="JAOCZP010000011">
    <property type="protein sequence ID" value="MCT7378155.1"/>
    <property type="molecule type" value="Genomic_DNA"/>
</dbReference>
<dbReference type="SUPFAM" id="SSF53850">
    <property type="entry name" value="Periplasmic binding protein-like II"/>
    <property type="match status" value="1"/>
</dbReference>
<organism evidence="3 4">
    <name type="scientific">Chelativorans salis</name>
    <dbReference type="NCBI Taxonomy" id="2978478"/>
    <lineage>
        <taxon>Bacteria</taxon>
        <taxon>Pseudomonadati</taxon>
        <taxon>Pseudomonadota</taxon>
        <taxon>Alphaproteobacteria</taxon>
        <taxon>Hyphomicrobiales</taxon>
        <taxon>Phyllobacteriaceae</taxon>
        <taxon>Chelativorans</taxon>
    </lineage>
</organism>
<accession>A0ABT2LUE9</accession>
<dbReference type="PANTHER" id="PTHR42928:SF5">
    <property type="entry name" value="BLR1237 PROTEIN"/>
    <property type="match status" value="1"/>
</dbReference>